<dbReference type="AlphaFoldDB" id="A0A3S1BFW6"/>
<accession>A0A3S1BFW6</accession>
<feature type="compositionally biased region" description="Polar residues" evidence="2">
    <location>
        <begin position="871"/>
        <end position="882"/>
    </location>
</feature>
<feature type="compositionally biased region" description="Low complexity" evidence="2">
    <location>
        <begin position="497"/>
        <end position="517"/>
    </location>
</feature>
<dbReference type="EMBL" id="RQTK01000113">
    <property type="protein sequence ID" value="RUS87344.1"/>
    <property type="molecule type" value="Genomic_DNA"/>
</dbReference>
<feature type="compositionally biased region" description="Basic and acidic residues" evidence="2">
    <location>
        <begin position="894"/>
        <end position="907"/>
    </location>
</feature>
<feature type="region of interest" description="Disordered" evidence="2">
    <location>
        <begin position="834"/>
        <end position="907"/>
    </location>
</feature>
<organism evidence="3 4">
    <name type="scientific">Elysia chlorotica</name>
    <name type="common">Eastern emerald elysia</name>
    <name type="synonym">Sea slug</name>
    <dbReference type="NCBI Taxonomy" id="188477"/>
    <lineage>
        <taxon>Eukaryota</taxon>
        <taxon>Metazoa</taxon>
        <taxon>Spiralia</taxon>
        <taxon>Lophotrochozoa</taxon>
        <taxon>Mollusca</taxon>
        <taxon>Gastropoda</taxon>
        <taxon>Heterobranchia</taxon>
        <taxon>Euthyneura</taxon>
        <taxon>Panpulmonata</taxon>
        <taxon>Sacoglossa</taxon>
        <taxon>Placobranchoidea</taxon>
        <taxon>Plakobranchidae</taxon>
        <taxon>Elysia</taxon>
    </lineage>
</organism>
<feature type="region of interest" description="Disordered" evidence="2">
    <location>
        <begin position="1"/>
        <end position="30"/>
    </location>
</feature>
<keyword evidence="1" id="KW-0175">Coiled coil</keyword>
<feature type="region of interest" description="Disordered" evidence="2">
    <location>
        <begin position="497"/>
        <end position="643"/>
    </location>
</feature>
<evidence type="ECO:0000313" key="4">
    <source>
        <dbReference type="Proteomes" id="UP000271974"/>
    </source>
</evidence>
<dbReference type="OrthoDB" id="6107808at2759"/>
<feature type="compositionally biased region" description="Basic and acidic residues" evidence="2">
    <location>
        <begin position="770"/>
        <end position="781"/>
    </location>
</feature>
<feature type="coiled-coil region" evidence="1">
    <location>
        <begin position="643"/>
        <end position="708"/>
    </location>
</feature>
<feature type="region of interest" description="Disordered" evidence="2">
    <location>
        <begin position="263"/>
        <end position="331"/>
    </location>
</feature>
<name>A0A3S1BFW6_ELYCH</name>
<feature type="region of interest" description="Disordered" evidence="2">
    <location>
        <begin position="761"/>
        <end position="790"/>
    </location>
</feature>
<dbReference type="Proteomes" id="UP000271974">
    <property type="component" value="Unassembled WGS sequence"/>
</dbReference>
<evidence type="ECO:0000313" key="3">
    <source>
        <dbReference type="EMBL" id="RUS87344.1"/>
    </source>
</evidence>
<sequence length="907" mass="97595">MGAAHSKKRRKERKRKRRHQQGGLGLPSARFDVPRSVSVDALRSYGVSASPSAAGGCSHCPHCGGWTWGHEGGTGRGDRDRRTFSGLIESSRVCHGFHRCLRGQYDDMQGAAGAHHATGYDSSDVDNDIDAADWSNHASCPACSLGGSREDLSVACPGPELSTMSLNRHSGLRVNLKLSQSSQSRSAEFSQLLDILSRLEDAKARQLEPGSLSEHGYGKSTVHQMSAPRQVPACTHPPRCNPTSTASLPDQWHRVAVARTPSNTVEAPALVPSNTKSPSPPPTQVMGHAELEQSASLSKAECSTPTDAAATDTTTPHTTTTTTCASSSAAGSTVTTSTATTTCASLSAAGSTATTTTSQPPTATTITQLPTATITQPLTATAITQPSAATTAPTPQLTVTTTTTTTSAPAATTGHAATATSKKTLTVLEDEKTRLARWEKQKLMAEQFRLLRKHLLARDASLNTQRHAVDATEPLPLSLQGPLDAVELYLSSQSTSHSSVKSSDLNSSFSNTSSAQSLPNPSQEDASYVRPGYLSSQSFSSNRPKEALERKAANPTVRSSSFTYSSSTRRKSSTDPDSSSSPLTDNDKTAFDSSQAYQSVDDPASAPQASQGRGKFSRRNQNFRNLDNHPVLSRLQNEQNSRLERMERKMRCIRASAEQAAERKKFEQIFPARQEVLVEDERQRMREAEEALAKLKEETKRKKQMKKLSLKENTASLSESGNVNAALSCVADALEDGKGHDSKAQDESWDVVPVQVLAGRDCSPSSLIGRGRDDNETDTKSEGTQPQDARKKLNWLNSTFSSINMDLGNPVSWLVLPFLLFPLILRLLLSLALNSKPPPTEPTASPANSRREPSDDSSRDATPDQSLVMPRQSSSSEVTKISRSGKCGSKVRLQRVDSSENKMLKST</sequence>
<feature type="compositionally biased region" description="Low complexity" evidence="2">
    <location>
        <begin position="575"/>
        <end position="584"/>
    </location>
</feature>
<feature type="compositionally biased region" description="Low complexity" evidence="2">
    <location>
        <begin position="303"/>
        <end position="331"/>
    </location>
</feature>
<protein>
    <submittedName>
        <fullName evidence="3">Uncharacterized protein</fullName>
    </submittedName>
</protein>
<proteinExistence type="predicted"/>
<reference evidence="3 4" key="1">
    <citation type="submission" date="2019-01" db="EMBL/GenBank/DDBJ databases">
        <title>A draft genome assembly of the solar-powered sea slug Elysia chlorotica.</title>
        <authorList>
            <person name="Cai H."/>
            <person name="Li Q."/>
            <person name="Fang X."/>
            <person name="Li J."/>
            <person name="Curtis N.E."/>
            <person name="Altenburger A."/>
            <person name="Shibata T."/>
            <person name="Feng M."/>
            <person name="Maeda T."/>
            <person name="Schwartz J.A."/>
            <person name="Shigenobu S."/>
            <person name="Lundholm N."/>
            <person name="Nishiyama T."/>
            <person name="Yang H."/>
            <person name="Hasebe M."/>
            <person name="Li S."/>
            <person name="Pierce S.K."/>
            <person name="Wang J."/>
        </authorList>
    </citation>
    <scope>NUCLEOTIDE SEQUENCE [LARGE SCALE GENOMIC DNA]</scope>
    <source>
        <strain evidence="3">EC2010</strain>
        <tissue evidence="3">Whole organism of an adult</tissue>
    </source>
</reference>
<feature type="compositionally biased region" description="Basic residues" evidence="2">
    <location>
        <begin position="1"/>
        <end position="20"/>
    </location>
</feature>
<keyword evidence="4" id="KW-1185">Reference proteome</keyword>
<feature type="compositionally biased region" description="Basic and acidic residues" evidence="2">
    <location>
        <begin position="543"/>
        <end position="552"/>
    </location>
</feature>
<evidence type="ECO:0000256" key="1">
    <source>
        <dbReference type="SAM" id="Coils"/>
    </source>
</evidence>
<gene>
    <name evidence="3" type="ORF">EGW08_004886</name>
</gene>
<comment type="caution">
    <text evidence="3">The sequence shown here is derived from an EMBL/GenBank/DDBJ whole genome shotgun (WGS) entry which is preliminary data.</text>
</comment>
<evidence type="ECO:0000256" key="2">
    <source>
        <dbReference type="SAM" id="MobiDB-lite"/>
    </source>
</evidence>
<feature type="compositionally biased region" description="Basic and acidic residues" evidence="2">
    <location>
        <begin position="849"/>
        <end position="862"/>
    </location>
</feature>
<feature type="compositionally biased region" description="Low complexity" evidence="2">
    <location>
        <begin position="555"/>
        <end position="567"/>
    </location>
</feature>